<keyword evidence="3" id="KW-0808">Transferase</keyword>
<gene>
    <name evidence="3" type="ORF">QQ020_24490</name>
</gene>
<proteinExistence type="predicted"/>
<name>A0ABT8LBV1_9BACT</name>
<keyword evidence="1" id="KW-1133">Transmembrane helix</keyword>
<dbReference type="Proteomes" id="UP001172083">
    <property type="component" value="Unassembled WGS sequence"/>
</dbReference>
<feature type="transmembrane region" description="Helical" evidence="1">
    <location>
        <begin position="38"/>
        <end position="58"/>
    </location>
</feature>
<dbReference type="RefSeq" id="WP_346760598.1">
    <property type="nucleotide sequence ID" value="NZ_JAUJEB010000006.1"/>
</dbReference>
<dbReference type="GO" id="GO:0016301">
    <property type="term" value="F:kinase activity"/>
    <property type="evidence" value="ECO:0007669"/>
    <property type="project" value="UniProtKB-KW"/>
</dbReference>
<dbReference type="PANTHER" id="PTHR34220:SF7">
    <property type="entry name" value="SENSOR HISTIDINE KINASE YPDA"/>
    <property type="match status" value="1"/>
</dbReference>
<keyword evidence="1" id="KW-0812">Transmembrane</keyword>
<sequence length="340" mass="40001">MKKTHEVLLHVAFWVIYEFLPNGRYIVLSTAEFTRFDYVILMTQVGLNFANFYLYYFLIFRRFFFSGRKLALLIASVAFIIFCFYLRLNASRWVCSCALDEVLLKKYTSEWVQFITTVLYTGFAMLISLTIGWFKDQRLKTELITQNQASELALLRSQINPHFLFNTLNNIYSLVYQQSKNASQAVMRLSEIMRYMLKESNSSKVPLQREIDYLKSFIELQQLRIKEENFVALKVIGESEDKEIAPMLLIPFVENAFKYRNKNVDSPGIIVTLQITDNVLMLEVINDYKKDKIETSEASNSIGLKNVKRRLELLYKDRYELSIVDKEEESKFHIKLSLEL</sequence>
<keyword evidence="3" id="KW-0418">Kinase</keyword>
<feature type="transmembrane region" description="Helical" evidence="1">
    <location>
        <begin position="70"/>
        <end position="88"/>
    </location>
</feature>
<feature type="transmembrane region" description="Helical" evidence="1">
    <location>
        <begin position="7"/>
        <end position="26"/>
    </location>
</feature>
<feature type="domain" description="Signal transduction histidine kinase internal region" evidence="2">
    <location>
        <begin position="151"/>
        <end position="227"/>
    </location>
</feature>
<accession>A0ABT8LBV1</accession>
<dbReference type="InterPro" id="IPR036890">
    <property type="entry name" value="HATPase_C_sf"/>
</dbReference>
<dbReference type="PANTHER" id="PTHR34220">
    <property type="entry name" value="SENSOR HISTIDINE KINASE YPDA"/>
    <property type="match status" value="1"/>
</dbReference>
<dbReference type="Gene3D" id="3.30.565.10">
    <property type="entry name" value="Histidine kinase-like ATPase, C-terminal domain"/>
    <property type="match status" value="1"/>
</dbReference>
<protein>
    <submittedName>
        <fullName evidence="3">Histidine kinase</fullName>
    </submittedName>
</protein>
<reference evidence="3" key="1">
    <citation type="submission" date="2023-06" db="EMBL/GenBank/DDBJ databases">
        <title>Genomic of Agaribacillus aureum.</title>
        <authorList>
            <person name="Wang G."/>
        </authorList>
    </citation>
    <scope>NUCLEOTIDE SEQUENCE</scope>
    <source>
        <strain evidence="3">BMA12</strain>
    </source>
</reference>
<dbReference type="EMBL" id="JAUJEB010000006">
    <property type="protein sequence ID" value="MDN5215260.1"/>
    <property type="molecule type" value="Genomic_DNA"/>
</dbReference>
<dbReference type="InterPro" id="IPR050640">
    <property type="entry name" value="Bact_2-comp_sensor_kinase"/>
</dbReference>
<evidence type="ECO:0000259" key="2">
    <source>
        <dbReference type="Pfam" id="PF06580"/>
    </source>
</evidence>
<feature type="transmembrane region" description="Helical" evidence="1">
    <location>
        <begin position="111"/>
        <end position="134"/>
    </location>
</feature>
<dbReference type="InterPro" id="IPR010559">
    <property type="entry name" value="Sig_transdc_His_kin_internal"/>
</dbReference>
<evidence type="ECO:0000256" key="1">
    <source>
        <dbReference type="SAM" id="Phobius"/>
    </source>
</evidence>
<dbReference type="Pfam" id="PF06580">
    <property type="entry name" value="His_kinase"/>
    <property type="match status" value="1"/>
</dbReference>
<comment type="caution">
    <text evidence="3">The sequence shown here is derived from an EMBL/GenBank/DDBJ whole genome shotgun (WGS) entry which is preliminary data.</text>
</comment>
<evidence type="ECO:0000313" key="4">
    <source>
        <dbReference type="Proteomes" id="UP001172083"/>
    </source>
</evidence>
<evidence type="ECO:0000313" key="3">
    <source>
        <dbReference type="EMBL" id="MDN5215260.1"/>
    </source>
</evidence>
<keyword evidence="4" id="KW-1185">Reference proteome</keyword>
<keyword evidence="1" id="KW-0472">Membrane</keyword>
<organism evidence="3 4">
    <name type="scientific">Agaribacillus aureus</name>
    <dbReference type="NCBI Taxonomy" id="3051825"/>
    <lineage>
        <taxon>Bacteria</taxon>
        <taxon>Pseudomonadati</taxon>
        <taxon>Bacteroidota</taxon>
        <taxon>Cytophagia</taxon>
        <taxon>Cytophagales</taxon>
        <taxon>Splendidivirgaceae</taxon>
        <taxon>Agaribacillus</taxon>
    </lineage>
</organism>